<keyword evidence="5" id="KW-0067">ATP-binding</keyword>
<evidence type="ECO:0000256" key="2">
    <source>
        <dbReference type="ARBA" id="ARBA00022741"/>
    </source>
</evidence>
<feature type="compositionally biased region" description="Polar residues" evidence="6">
    <location>
        <begin position="505"/>
        <end position="524"/>
    </location>
</feature>
<proteinExistence type="predicted"/>
<keyword evidence="1" id="KW-0963">Cytoplasm</keyword>
<dbReference type="GO" id="GO:0016787">
    <property type="term" value="F:hydrolase activity"/>
    <property type="evidence" value="ECO:0007669"/>
    <property type="project" value="UniProtKB-KW"/>
</dbReference>
<feature type="domain" description="DEAD-box RNA helicase Q" evidence="9">
    <location>
        <begin position="18"/>
        <end position="46"/>
    </location>
</feature>
<dbReference type="Pfam" id="PF00271">
    <property type="entry name" value="Helicase_C"/>
    <property type="match status" value="1"/>
</dbReference>
<dbReference type="InterPro" id="IPR014001">
    <property type="entry name" value="Helicase_ATP-bd"/>
</dbReference>
<dbReference type="GO" id="GO:0003724">
    <property type="term" value="F:RNA helicase activity"/>
    <property type="evidence" value="ECO:0007669"/>
    <property type="project" value="UniProtKB-EC"/>
</dbReference>
<feature type="compositionally biased region" description="Gly residues" evidence="6">
    <location>
        <begin position="409"/>
        <end position="432"/>
    </location>
</feature>
<sequence>MSDKTITTAVPATAENVVTFASLGLAPAILQAVQDAGYTVPSPIQAEAIPQAMAGHDLMASAQTGTGKTAAFILPALQKLSVEAAVRGKGPRILVLTPTRELAQQVSDAANKYGKNMRVKVVSILGGMPYPLQNKLLSGFVDILVATPGRLIDHIERGRIDFSRLEMLVLDEADRMLDMGFIDDVERIAAATPATRQTLLFSATLEGAIGNLAMRLLKSPKRISITSAQARHENIDQRLMYVDDMAHKNRLLDHLLRDVDLNQALVFTATKRDADSLADELSAAGHAAAALHGDMNQRERNRTLLNLRRGNVRVLVATDVAARGIDVAGITHVINFDLPKFAEDYVHRIGRTGRAGASGIAVSFASNRDAMNLKKIERFTGQPIQAHTIAGLEPKFKPRPASSQPRSGAGRGNGGASRGTGGGFGRSNGGGSNFSRHAAPDSRHEHPQGQRREGPKHSRFTNDAQPRSTNPNGNVNGNVGGNRAHTPHTAAPRSTAPHTAARRPQGTTFSLGRGHNSNPNGNKR</sequence>
<dbReference type="InterPro" id="IPR014014">
    <property type="entry name" value="RNA_helicase_DEAD_Q_motif"/>
</dbReference>
<keyword evidence="4 10" id="KW-0347">Helicase</keyword>
<dbReference type="PROSITE" id="PS51195">
    <property type="entry name" value="Q_MOTIF"/>
    <property type="match status" value="1"/>
</dbReference>
<dbReference type="AlphaFoldDB" id="A0A1J5TBU1"/>
<dbReference type="InterPro" id="IPR001650">
    <property type="entry name" value="Helicase_C-like"/>
</dbReference>
<evidence type="ECO:0000256" key="1">
    <source>
        <dbReference type="ARBA" id="ARBA00022490"/>
    </source>
</evidence>
<evidence type="ECO:0000256" key="6">
    <source>
        <dbReference type="SAM" id="MobiDB-lite"/>
    </source>
</evidence>
<organism evidence="10">
    <name type="scientific">mine drainage metagenome</name>
    <dbReference type="NCBI Taxonomy" id="410659"/>
    <lineage>
        <taxon>unclassified sequences</taxon>
        <taxon>metagenomes</taxon>
        <taxon>ecological metagenomes</taxon>
    </lineage>
</organism>
<comment type="caution">
    <text evidence="10">The sequence shown here is derived from an EMBL/GenBank/DDBJ whole genome shotgun (WGS) entry which is preliminary data.</text>
</comment>
<evidence type="ECO:0000256" key="5">
    <source>
        <dbReference type="ARBA" id="ARBA00022840"/>
    </source>
</evidence>
<dbReference type="PROSITE" id="PS00039">
    <property type="entry name" value="DEAD_ATP_HELICASE"/>
    <property type="match status" value="1"/>
</dbReference>
<dbReference type="CDD" id="cd00268">
    <property type="entry name" value="DEADc"/>
    <property type="match status" value="1"/>
</dbReference>
<dbReference type="GO" id="GO:0003676">
    <property type="term" value="F:nucleic acid binding"/>
    <property type="evidence" value="ECO:0007669"/>
    <property type="project" value="InterPro"/>
</dbReference>
<feature type="region of interest" description="Disordered" evidence="6">
    <location>
        <begin position="387"/>
        <end position="524"/>
    </location>
</feature>
<dbReference type="GO" id="GO:0005524">
    <property type="term" value="F:ATP binding"/>
    <property type="evidence" value="ECO:0007669"/>
    <property type="project" value="UniProtKB-KW"/>
</dbReference>
<reference evidence="10" key="1">
    <citation type="submission" date="2016-10" db="EMBL/GenBank/DDBJ databases">
        <title>Sequence of Gallionella enrichment culture.</title>
        <authorList>
            <person name="Poehlein A."/>
            <person name="Muehling M."/>
            <person name="Daniel R."/>
        </authorList>
    </citation>
    <scope>NUCLEOTIDE SEQUENCE</scope>
</reference>
<dbReference type="FunFam" id="3.40.50.300:FF:000108">
    <property type="entry name" value="ATP-dependent RNA helicase RhlE"/>
    <property type="match status" value="1"/>
</dbReference>
<feature type="domain" description="Helicase ATP-binding" evidence="7">
    <location>
        <begin position="49"/>
        <end position="223"/>
    </location>
</feature>
<dbReference type="Gene3D" id="3.40.50.300">
    <property type="entry name" value="P-loop containing nucleotide triphosphate hydrolases"/>
    <property type="match status" value="2"/>
</dbReference>
<dbReference type="CDD" id="cd18787">
    <property type="entry name" value="SF2_C_DEAD"/>
    <property type="match status" value="1"/>
</dbReference>
<name>A0A1J5TBU1_9ZZZZ</name>
<dbReference type="EMBL" id="MLJW01000026">
    <property type="protein sequence ID" value="OIR09590.1"/>
    <property type="molecule type" value="Genomic_DNA"/>
</dbReference>
<dbReference type="PANTHER" id="PTHR47959:SF17">
    <property type="entry name" value="ATP-DEPENDENT RNA HELICASE DEAD BOX FAMILY"/>
    <property type="match status" value="1"/>
</dbReference>
<gene>
    <name evidence="10" type="primary">rhlE_6</name>
    <name evidence="10" type="ORF">GALL_84340</name>
</gene>
<accession>A0A1J5TBU1</accession>
<evidence type="ECO:0000313" key="10">
    <source>
        <dbReference type="EMBL" id="OIR09590.1"/>
    </source>
</evidence>
<evidence type="ECO:0000256" key="3">
    <source>
        <dbReference type="ARBA" id="ARBA00022801"/>
    </source>
</evidence>
<dbReference type="Pfam" id="PF00270">
    <property type="entry name" value="DEAD"/>
    <property type="match status" value="1"/>
</dbReference>
<protein>
    <submittedName>
        <fullName evidence="10">ATP-dependent RNA helicase RhlE</fullName>
        <ecNumber evidence="10">3.6.4.13</ecNumber>
    </submittedName>
</protein>
<dbReference type="EC" id="3.6.4.13" evidence="10"/>
<evidence type="ECO:0000259" key="7">
    <source>
        <dbReference type="PROSITE" id="PS51192"/>
    </source>
</evidence>
<feature type="domain" description="Helicase C-terminal" evidence="8">
    <location>
        <begin position="251"/>
        <end position="395"/>
    </location>
</feature>
<feature type="compositionally biased region" description="Polar residues" evidence="6">
    <location>
        <begin position="461"/>
        <end position="471"/>
    </location>
</feature>
<dbReference type="GO" id="GO:0005829">
    <property type="term" value="C:cytosol"/>
    <property type="evidence" value="ECO:0007669"/>
    <property type="project" value="TreeGrafter"/>
</dbReference>
<dbReference type="InterPro" id="IPR050079">
    <property type="entry name" value="DEAD_box_RNA_helicase"/>
</dbReference>
<dbReference type="InterPro" id="IPR000629">
    <property type="entry name" value="RNA-helicase_DEAD-box_CS"/>
</dbReference>
<dbReference type="SMART" id="SM00490">
    <property type="entry name" value="HELICc"/>
    <property type="match status" value="1"/>
</dbReference>
<dbReference type="PROSITE" id="PS51194">
    <property type="entry name" value="HELICASE_CTER"/>
    <property type="match status" value="1"/>
</dbReference>
<dbReference type="InterPro" id="IPR027417">
    <property type="entry name" value="P-loop_NTPase"/>
</dbReference>
<keyword evidence="2" id="KW-0547">Nucleotide-binding</keyword>
<feature type="compositionally biased region" description="Basic and acidic residues" evidence="6">
    <location>
        <begin position="438"/>
        <end position="456"/>
    </location>
</feature>
<dbReference type="PROSITE" id="PS51192">
    <property type="entry name" value="HELICASE_ATP_BIND_1"/>
    <property type="match status" value="1"/>
</dbReference>
<evidence type="ECO:0000259" key="9">
    <source>
        <dbReference type="PROSITE" id="PS51195"/>
    </source>
</evidence>
<dbReference type="InterPro" id="IPR011545">
    <property type="entry name" value="DEAD/DEAH_box_helicase_dom"/>
</dbReference>
<keyword evidence="3 10" id="KW-0378">Hydrolase</keyword>
<dbReference type="PANTHER" id="PTHR47959">
    <property type="entry name" value="ATP-DEPENDENT RNA HELICASE RHLE-RELATED"/>
    <property type="match status" value="1"/>
</dbReference>
<dbReference type="SMART" id="SM00487">
    <property type="entry name" value="DEXDc"/>
    <property type="match status" value="1"/>
</dbReference>
<dbReference type="InterPro" id="IPR044742">
    <property type="entry name" value="DEAD/DEAH_RhlB"/>
</dbReference>
<evidence type="ECO:0000256" key="4">
    <source>
        <dbReference type="ARBA" id="ARBA00022806"/>
    </source>
</evidence>
<evidence type="ECO:0000259" key="8">
    <source>
        <dbReference type="PROSITE" id="PS51194"/>
    </source>
</evidence>
<dbReference type="SUPFAM" id="SSF52540">
    <property type="entry name" value="P-loop containing nucleoside triphosphate hydrolases"/>
    <property type="match status" value="1"/>
</dbReference>